<dbReference type="RefSeq" id="WP_181055648.1">
    <property type="nucleotide sequence ID" value="NZ_JACDTY010000001.1"/>
</dbReference>
<dbReference type="InterPro" id="IPR006879">
    <property type="entry name" value="YdjC-like"/>
</dbReference>
<gene>
    <name evidence="6" type="ORF">H0241_01425</name>
</gene>
<dbReference type="PANTHER" id="PTHR31609:SF1">
    <property type="entry name" value="CARBOHYDRATE DEACETYLASE"/>
    <property type="match status" value="1"/>
</dbReference>
<protein>
    <submittedName>
        <fullName evidence="6">ChbG/HpnK family deacetylase</fullName>
    </submittedName>
</protein>
<dbReference type="PANTHER" id="PTHR31609">
    <property type="entry name" value="YDJC DEACETYLASE FAMILY MEMBER"/>
    <property type="match status" value="1"/>
</dbReference>
<evidence type="ECO:0000313" key="7">
    <source>
        <dbReference type="Proteomes" id="UP000558284"/>
    </source>
</evidence>
<name>A0A838B077_9HYPH</name>
<dbReference type="Pfam" id="PF04794">
    <property type="entry name" value="YdjC"/>
    <property type="match status" value="1"/>
</dbReference>
<keyword evidence="5" id="KW-0119">Carbohydrate metabolism</keyword>
<dbReference type="GO" id="GO:0019213">
    <property type="term" value="F:deacetylase activity"/>
    <property type="evidence" value="ECO:0007669"/>
    <property type="project" value="TreeGrafter"/>
</dbReference>
<proteinExistence type="predicted"/>
<reference evidence="6 7" key="1">
    <citation type="submission" date="2020-07" db="EMBL/GenBank/DDBJ databases">
        <title>Definition of the novel symbiovar canariense within Mesorhizobium novociceri, a new species of genus Mesorhizobium nodulating Cicer canariense in the Caldera de Taburiente National Park (La Palma, Canary Islands).</title>
        <authorList>
            <person name="Leon-Barrios M."/>
            <person name="Perez-Yepez J."/>
            <person name="Flores-Felix J.D."/>
            <person name="Ramirez-Baena M.H."/>
            <person name="Pulido-Suarez L."/>
            <person name="Igual J.M."/>
            <person name="Velazquez E."/>
            <person name="Peix A."/>
        </authorList>
    </citation>
    <scope>NUCLEOTIDE SEQUENCE [LARGE SCALE GENOMIC DNA]</scope>
    <source>
        <strain evidence="6 7">CCANP35</strain>
    </source>
</reference>
<dbReference type="GO" id="GO:0046872">
    <property type="term" value="F:metal ion binding"/>
    <property type="evidence" value="ECO:0007669"/>
    <property type="project" value="UniProtKB-KW"/>
</dbReference>
<organism evidence="6 7">
    <name type="scientific">Mesorhizobium neociceri</name>
    <dbReference type="NCBI Taxonomy" id="1307853"/>
    <lineage>
        <taxon>Bacteria</taxon>
        <taxon>Pseudomonadati</taxon>
        <taxon>Pseudomonadota</taxon>
        <taxon>Alphaproteobacteria</taxon>
        <taxon>Hyphomicrobiales</taxon>
        <taxon>Phyllobacteriaceae</taxon>
        <taxon>Mesorhizobium</taxon>
    </lineage>
</organism>
<comment type="cofactor">
    <cofactor evidence="1">
        <name>Mg(2+)</name>
        <dbReference type="ChEBI" id="CHEBI:18420"/>
    </cofactor>
</comment>
<keyword evidence="4" id="KW-0460">Magnesium</keyword>
<dbReference type="GO" id="GO:0016787">
    <property type="term" value="F:hydrolase activity"/>
    <property type="evidence" value="ECO:0007669"/>
    <property type="project" value="UniProtKB-KW"/>
</dbReference>
<keyword evidence="2" id="KW-0479">Metal-binding</keyword>
<evidence type="ECO:0000256" key="3">
    <source>
        <dbReference type="ARBA" id="ARBA00022801"/>
    </source>
</evidence>
<accession>A0A838B077</accession>
<evidence type="ECO:0000313" key="6">
    <source>
        <dbReference type="EMBL" id="MBA1138920.1"/>
    </source>
</evidence>
<comment type="caution">
    <text evidence="6">The sequence shown here is derived from an EMBL/GenBank/DDBJ whole genome shotgun (WGS) entry which is preliminary data.</text>
</comment>
<dbReference type="SUPFAM" id="SSF88713">
    <property type="entry name" value="Glycoside hydrolase/deacetylase"/>
    <property type="match status" value="1"/>
</dbReference>
<evidence type="ECO:0000256" key="5">
    <source>
        <dbReference type="ARBA" id="ARBA00023277"/>
    </source>
</evidence>
<dbReference type="Gene3D" id="3.20.20.370">
    <property type="entry name" value="Glycoside hydrolase/deacetylase"/>
    <property type="match status" value="1"/>
</dbReference>
<dbReference type="CDD" id="cd10802">
    <property type="entry name" value="YdjC_TTHB029_like"/>
    <property type="match status" value="1"/>
</dbReference>
<evidence type="ECO:0000256" key="4">
    <source>
        <dbReference type="ARBA" id="ARBA00022842"/>
    </source>
</evidence>
<dbReference type="EMBL" id="JACDTY010000001">
    <property type="protein sequence ID" value="MBA1138920.1"/>
    <property type="molecule type" value="Genomic_DNA"/>
</dbReference>
<dbReference type="Proteomes" id="UP000558284">
    <property type="component" value="Unassembled WGS sequence"/>
</dbReference>
<evidence type="ECO:0000256" key="2">
    <source>
        <dbReference type="ARBA" id="ARBA00022723"/>
    </source>
</evidence>
<keyword evidence="3" id="KW-0378">Hydrolase</keyword>
<keyword evidence="7" id="KW-1185">Reference proteome</keyword>
<evidence type="ECO:0000256" key="1">
    <source>
        <dbReference type="ARBA" id="ARBA00001946"/>
    </source>
</evidence>
<dbReference type="InterPro" id="IPR011330">
    <property type="entry name" value="Glyco_hydro/deAcase_b/a-brl"/>
</dbReference>
<sequence>MRRQLVLHEDDVGMCHGANSAFLELTGLGACSSGAVMVPCPWFPEMAEAAAADPRLDLGVHLTLNSEKQHYKWRPLTSPSRAAGLTDEFGYFWPDVATTRRKAAPQAVETELRAQIDTAYRAGIDVTHLDAHMGAALSPEFCDVYIRLGLEYRLPVLLTKTLSAYSPNDNLVGVTEAAFQRGVAEARAKGFVIFDAAIQTTWGRPRSKPIEPAYKALVEGVREGLTFFCLHFNAPGELELIEPRSAYIRTEEYELFRDQGFRDWLGAQDIDIIGMKPLREDLRARLGLSTPAKARKAAIRSAQ</sequence>
<dbReference type="GO" id="GO:0005975">
    <property type="term" value="P:carbohydrate metabolic process"/>
    <property type="evidence" value="ECO:0007669"/>
    <property type="project" value="InterPro"/>
</dbReference>
<dbReference type="AlphaFoldDB" id="A0A838B077"/>